<evidence type="ECO:0000259" key="8">
    <source>
        <dbReference type="Pfam" id="PF14748"/>
    </source>
</evidence>
<dbReference type="Proteomes" id="UP000198409">
    <property type="component" value="Unassembled WGS sequence"/>
</dbReference>
<feature type="binding site" evidence="6">
    <location>
        <begin position="70"/>
        <end position="73"/>
    </location>
    <ligand>
        <name>NADP(+)</name>
        <dbReference type="ChEBI" id="CHEBI:58349"/>
    </ligand>
</feature>
<dbReference type="GO" id="GO:0004735">
    <property type="term" value="F:pyrroline-5-carboxylate reductase activity"/>
    <property type="evidence" value="ECO:0007669"/>
    <property type="project" value="UniProtKB-UniRule"/>
</dbReference>
<evidence type="ECO:0000256" key="5">
    <source>
        <dbReference type="NCBIfam" id="TIGR00112"/>
    </source>
</evidence>
<organism evidence="9 11">
    <name type="scientific">Paracoccus sediminis</name>
    <dbReference type="NCBI Taxonomy" id="1214787"/>
    <lineage>
        <taxon>Bacteria</taxon>
        <taxon>Pseudomonadati</taxon>
        <taxon>Pseudomonadota</taxon>
        <taxon>Alphaproteobacteria</taxon>
        <taxon>Rhodobacterales</taxon>
        <taxon>Paracoccaceae</taxon>
        <taxon>Paracoccus</taxon>
    </lineage>
</organism>
<dbReference type="UniPathway" id="UPA00098">
    <property type="reaction ID" value="UER00361"/>
</dbReference>
<gene>
    <name evidence="4" type="primary">proC</name>
    <name evidence="10" type="ORF">EYF88_15615</name>
    <name evidence="9" type="ORF">SAMN06265378_11472</name>
</gene>
<dbReference type="Gene3D" id="1.10.3730.10">
    <property type="entry name" value="ProC C-terminal domain-like"/>
    <property type="match status" value="1"/>
</dbReference>
<dbReference type="Pfam" id="PF03807">
    <property type="entry name" value="F420_oxidored"/>
    <property type="match status" value="1"/>
</dbReference>
<dbReference type="FunFam" id="1.10.3730.10:FF:000001">
    <property type="entry name" value="Pyrroline-5-carboxylate reductase"/>
    <property type="match status" value="1"/>
</dbReference>
<dbReference type="HAMAP" id="MF_01925">
    <property type="entry name" value="P5C_reductase"/>
    <property type="match status" value="1"/>
</dbReference>
<dbReference type="EMBL" id="SIRL01000014">
    <property type="protein sequence ID" value="TBN47254.1"/>
    <property type="molecule type" value="Genomic_DNA"/>
</dbReference>
<dbReference type="PIRSF" id="PIRSF000193">
    <property type="entry name" value="Pyrrol-5-carb_rd"/>
    <property type="match status" value="1"/>
</dbReference>
<sequence>MGDFDELNTRGLVLVGCGRMGGAMLRGWLARGLEPGAVTVIDPRLAPEWLDKGLRVNAALPDDPAVLVLAVKPQMMADALGGVPVLSDTLVLSVAAGTTIATFEAAFPGAPIVRVMPNTPAAIGKGISALIGNDRASAAHLDLAETLMAAVGRVVRLDSEDQMDAVTGLSGSGPAYVFHLIEAMAKAGEAQGLPAALSLELARMTVAGAGALAIDADEDPAVLRANVTSPGGTTAAGLRVLMDPDTGLPPLMARTIAAAADRGRELGRAAQ</sequence>
<comment type="pathway">
    <text evidence="4">Amino-acid biosynthesis; L-proline biosynthesis; L-proline from L-glutamate 5-semialdehyde: step 1/1.</text>
</comment>
<comment type="catalytic activity">
    <reaction evidence="4">
        <text>L-proline + NAD(+) = (S)-1-pyrroline-5-carboxylate + NADH + 2 H(+)</text>
        <dbReference type="Rhea" id="RHEA:14105"/>
        <dbReference type="ChEBI" id="CHEBI:15378"/>
        <dbReference type="ChEBI" id="CHEBI:17388"/>
        <dbReference type="ChEBI" id="CHEBI:57540"/>
        <dbReference type="ChEBI" id="CHEBI:57945"/>
        <dbReference type="ChEBI" id="CHEBI:60039"/>
        <dbReference type="EC" id="1.5.1.2"/>
    </reaction>
</comment>
<dbReference type="OrthoDB" id="9805754at2"/>
<dbReference type="InterPro" id="IPR008927">
    <property type="entry name" value="6-PGluconate_DH-like_C_sf"/>
</dbReference>
<feature type="domain" description="Pyrroline-5-carboxylate reductase dimerisation" evidence="8">
    <location>
        <begin position="160"/>
        <end position="266"/>
    </location>
</feature>
<dbReference type="SUPFAM" id="SSF51735">
    <property type="entry name" value="NAD(P)-binding Rossmann-fold domains"/>
    <property type="match status" value="1"/>
</dbReference>
<evidence type="ECO:0000256" key="6">
    <source>
        <dbReference type="PIRSR" id="PIRSR000193-1"/>
    </source>
</evidence>
<evidence type="ECO:0000256" key="4">
    <source>
        <dbReference type="HAMAP-Rule" id="MF_01925"/>
    </source>
</evidence>
<dbReference type="InterPro" id="IPR000304">
    <property type="entry name" value="Pyrroline-COOH_reductase"/>
</dbReference>
<evidence type="ECO:0000256" key="2">
    <source>
        <dbReference type="ARBA" id="ARBA00022857"/>
    </source>
</evidence>
<reference evidence="10 12" key="3">
    <citation type="submission" date="2019-02" db="EMBL/GenBank/DDBJ databases">
        <authorList>
            <person name="Zhang G."/>
        </authorList>
    </citation>
    <scope>NUCLEOTIDE SEQUENCE [LARGE SCALE GENOMIC DNA]</scope>
    <source>
        <strain evidence="10 12">CMB17</strain>
    </source>
</reference>
<keyword evidence="3 4" id="KW-0560">Oxidoreductase</keyword>
<evidence type="ECO:0000313" key="10">
    <source>
        <dbReference type="EMBL" id="TBN47254.1"/>
    </source>
</evidence>
<comment type="subcellular location">
    <subcellularLocation>
        <location evidence="4">Cytoplasm</location>
    </subcellularLocation>
</comment>
<evidence type="ECO:0000259" key="7">
    <source>
        <dbReference type="Pfam" id="PF03807"/>
    </source>
</evidence>
<dbReference type="Pfam" id="PF14748">
    <property type="entry name" value="P5CR_dimer"/>
    <property type="match status" value="1"/>
</dbReference>
<reference evidence="9" key="2">
    <citation type="submission" date="2017-06" db="EMBL/GenBank/DDBJ databases">
        <authorList>
            <person name="Kim H.J."/>
            <person name="Triplett B.A."/>
        </authorList>
    </citation>
    <scope>NUCLEOTIDE SEQUENCE [LARGE SCALE GENOMIC DNA]</scope>
    <source>
        <strain evidence="9">DSM 26170</strain>
    </source>
</reference>
<feature type="domain" description="Pyrroline-5-carboxylate reductase catalytic N-terminal" evidence="7">
    <location>
        <begin position="14"/>
        <end position="97"/>
    </location>
</feature>
<dbReference type="Proteomes" id="UP000292859">
    <property type="component" value="Unassembled WGS sequence"/>
</dbReference>
<comment type="function">
    <text evidence="4">Catalyzes the reduction of 1-pyrroline-5-carboxylate (PCA) to L-proline.</text>
</comment>
<keyword evidence="4" id="KW-0028">Amino-acid biosynthesis</keyword>
<keyword evidence="4" id="KW-0963">Cytoplasm</keyword>
<dbReference type="InterPro" id="IPR029036">
    <property type="entry name" value="P5CR_dimer"/>
</dbReference>
<dbReference type="EMBL" id="FZNM01000014">
    <property type="protein sequence ID" value="SNR65881.1"/>
    <property type="molecule type" value="Genomic_DNA"/>
</dbReference>
<dbReference type="GO" id="GO:0055129">
    <property type="term" value="P:L-proline biosynthetic process"/>
    <property type="evidence" value="ECO:0007669"/>
    <property type="project" value="UniProtKB-UniRule"/>
</dbReference>
<protein>
    <recommendedName>
        <fullName evidence="4 5">Pyrroline-5-carboxylate reductase</fullName>
        <shortName evidence="4">P5C reductase</shortName>
        <shortName evidence="4">P5CR</shortName>
        <ecNumber evidence="4 5">1.5.1.2</ecNumber>
    </recommendedName>
    <alternativeName>
        <fullName evidence="4">PCA reductase</fullName>
    </alternativeName>
</protein>
<reference evidence="11" key="1">
    <citation type="submission" date="2017-06" db="EMBL/GenBank/DDBJ databases">
        <authorList>
            <person name="Varghese N."/>
            <person name="Submissions S."/>
        </authorList>
    </citation>
    <scope>NUCLEOTIDE SEQUENCE [LARGE SCALE GENOMIC DNA]</scope>
    <source>
        <strain evidence="11">DSM 26170</strain>
    </source>
</reference>
<dbReference type="NCBIfam" id="TIGR00112">
    <property type="entry name" value="proC"/>
    <property type="match status" value="1"/>
</dbReference>
<keyword evidence="4" id="KW-0641">Proline biosynthesis</keyword>
<dbReference type="RefSeq" id="WP_089389075.1">
    <property type="nucleotide sequence ID" value="NZ_FZNM01000014.1"/>
</dbReference>
<dbReference type="PANTHER" id="PTHR11645:SF0">
    <property type="entry name" value="PYRROLINE-5-CARBOXYLATE REDUCTASE 3"/>
    <property type="match status" value="1"/>
</dbReference>
<dbReference type="Gene3D" id="3.40.50.720">
    <property type="entry name" value="NAD(P)-binding Rossmann-like Domain"/>
    <property type="match status" value="1"/>
</dbReference>
<proteinExistence type="inferred from homology"/>
<accession>A0A238Y519</accession>
<evidence type="ECO:0000313" key="9">
    <source>
        <dbReference type="EMBL" id="SNR65881.1"/>
    </source>
</evidence>
<evidence type="ECO:0000313" key="12">
    <source>
        <dbReference type="Proteomes" id="UP000292859"/>
    </source>
</evidence>
<dbReference type="GO" id="GO:0005737">
    <property type="term" value="C:cytoplasm"/>
    <property type="evidence" value="ECO:0007669"/>
    <property type="project" value="UniProtKB-SubCell"/>
</dbReference>
<keyword evidence="12" id="KW-1185">Reference proteome</keyword>
<dbReference type="PANTHER" id="PTHR11645">
    <property type="entry name" value="PYRROLINE-5-CARBOXYLATE REDUCTASE"/>
    <property type="match status" value="1"/>
</dbReference>
<comment type="catalytic activity">
    <reaction evidence="4">
        <text>L-proline + NADP(+) = (S)-1-pyrroline-5-carboxylate + NADPH + 2 H(+)</text>
        <dbReference type="Rhea" id="RHEA:14109"/>
        <dbReference type="ChEBI" id="CHEBI:15378"/>
        <dbReference type="ChEBI" id="CHEBI:17388"/>
        <dbReference type="ChEBI" id="CHEBI:57783"/>
        <dbReference type="ChEBI" id="CHEBI:58349"/>
        <dbReference type="ChEBI" id="CHEBI:60039"/>
        <dbReference type="EC" id="1.5.1.2"/>
    </reaction>
</comment>
<evidence type="ECO:0000256" key="3">
    <source>
        <dbReference type="ARBA" id="ARBA00023002"/>
    </source>
</evidence>
<dbReference type="InterPro" id="IPR036291">
    <property type="entry name" value="NAD(P)-bd_dom_sf"/>
</dbReference>
<comment type="similarity">
    <text evidence="1 4">Belongs to the pyrroline-5-carboxylate reductase family.</text>
</comment>
<dbReference type="SUPFAM" id="SSF48179">
    <property type="entry name" value="6-phosphogluconate dehydrogenase C-terminal domain-like"/>
    <property type="match status" value="1"/>
</dbReference>
<dbReference type="EC" id="1.5.1.2" evidence="4 5"/>
<dbReference type="AlphaFoldDB" id="A0A238Y519"/>
<evidence type="ECO:0000313" key="11">
    <source>
        <dbReference type="Proteomes" id="UP000198409"/>
    </source>
</evidence>
<feature type="binding site" evidence="6">
    <location>
        <position position="57"/>
    </location>
    <ligand>
        <name>NADPH</name>
        <dbReference type="ChEBI" id="CHEBI:57783"/>
    </ligand>
</feature>
<evidence type="ECO:0000256" key="1">
    <source>
        <dbReference type="ARBA" id="ARBA00005525"/>
    </source>
</evidence>
<dbReference type="InterPro" id="IPR028939">
    <property type="entry name" value="P5C_Rdtase_cat_N"/>
</dbReference>
<name>A0A238Y519_9RHOB</name>
<keyword evidence="2 4" id="KW-0521">NADP</keyword>